<evidence type="ECO:0000313" key="2">
    <source>
        <dbReference type="Proteomes" id="UP000186914"/>
    </source>
</evidence>
<evidence type="ECO:0008006" key="3">
    <source>
        <dbReference type="Google" id="ProtNLM"/>
    </source>
</evidence>
<proteinExistence type="predicted"/>
<dbReference type="Pfam" id="PF23960">
    <property type="entry name" value="DUF7289"/>
    <property type="match status" value="1"/>
</dbReference>
<dbReference type="RefSeq" id="WP_076427843.1">
    <property type="nucleotide sequence ID" value="NZ_FTNO01000001.1"/>
</dbReference>
<reference evidence="2" key="1">
    <citation type="submission" date="2017-01" db="EMBL/GenBank/DDBJ databases">
        <authorList>
            <person name="Varghese N."/>
            <person name="Submissions S."/>
        </authorList>
    </citation>
    <scope>NUCLEOTIDE SEQUENCE [LARGE SCALE GENOMIC DNA]</scope>
    <source>
        <strain evidence="2">CGMCC 1.7737</strain>
    </source>
</reference>
<dbReference type="EMBL" id="FTNO01000001">
    <property type="protein sequence ID" value="SIQ85885.1"/>
    <property type="molecule type" value="Genomic_DNA"/>
</dbReference>
<dbReference type="InterPro" id="IPR055713">
    <property type="entry name" value="DUF7289"/>
</dbReference>
<dbReference type="OrthoDB" id="282668at2157"/>
<protein>
    <recommendedName>
        <fullName evidence="3">Flagellin N-terminal-like domain-containing protein</fullName>
    </recommendedName>
</protein>
<evidence type="ECO:0000313" key="1">
    <source>
        <dbReference type="EMBL" id="SIQ85885.1"/>
    </source>
</evidence>
<organism evidence="1 2">
    <name type="scientific">Haladaptatus litoreus</name>
    <dbReference type="NCBI Taxonomy" id="553468"/>
    <lineage>
        <taxon>Archaea</taxon>
        <taxon>Methanobacteriati</taxon>
        <taxon>Methanobacteriota</taxon>
        <taxon>Stenosarchaea group</taxon>
        <taxon>Halobacteria</taxon>
        <taxon>Halobacteriales</taxon>
        <taxon>Haladaptataceae</taxon>
        <taxon>Haladaptatus</taxon>
    </lineage>
</organism>
<dbReference type="AlphaFoldDB" id="A0A1N6W7G6"/>
<keyword evidence="2" id="KW-1185">Reference proteome</keyword>
<gene>
    <name evidence="1" type="ORF">SAMN05421858_0623</name>
</gene>
<accession>A0A1N6W7G6</accession>
<sequence>MRRGQSNVVGVALLLGTVMLSLAGLTASVGFVVDSNTATADATRVSTDMNRALSPVESTGVHRGRILFSDGQLETAERELRILDDSGIVRTVQVDALRFTSGSRRVTYVAGGIVRGTNDSARMYSQPPITASRDGGVLVVGAAKLNASERAVSSKTGTSTLVRTNVTHARTTLGNGTYRVAVETEATGAWRRYFERQNATTTTRDFDGDGIPSVVAEYSGQRFAYLVVHDMRTEVR</sequence>
<name>A0A1N6W7G6_9EURY</name>
<dbReference type="Proteomes" id="UP000186914">
    <property type="component" value="Unassembled WGS sequence"/>
</dbReference>